<accession>A0A1Y5SHI6</accession>
<sequence length="86" mass="9025">MADTFSSHMPGLSSPAESITLIVPDDRVDLAYATRAINVSNTGNVRITTVSGTTETICIAAGVAFPIRARRVWATGTDATGIRGLF</sequence>
<dbReference type="RefSeq" id="WP_085853749.1">
    <property type="nucleotide sequence ID" value="NZ_FOPF01000004.1"/>
</dbReference>
<organism evidence="1 2">
    <name type="scientific">Palleronia marisminoris</name>
    <dbReference type="NCBI Taxonomy" id="315423"/>
    <lineage>
        <taxon>Bacteria</taxon>
        <taxon>Pseudomonadati</taxon>
        <taxon>Pseudomonadota</taxon>
        <taxon>Alphaproteobacteria</taxon>
        <taxon>Rhodobacterales</taxon>
        <taxon>Roseobacteraceae</taxon>
        <taxon>Palleronia</taxon>
    </lineage>
</organism>
<name>A0A1Y5SHI6_9RHOB</name>
<dbReference type="Proteomes" id="UP000193870">
    <property type="component" value="Unassembled WGS sequence"/>
</dbReference>
<evidence type="ECO:0000313" key="1">
    <source>
        <dbReference type="EMBL" id="SLN40839.1"/>
    </source>
</evidence>
<proteinExistence type="predicted"/>
<dbReference type="STRING" id="315423.SAMN04488020_104126"/>
<protein>
    <submittedName>
        <fullName evidence="1">Uncharacterized protein</fullName>
    </submittedName>
</protein>
<evidence type="ECO:0000313" key="2">
    <source>
        <dbReference type="Proteomes" id="UP000193870"/>
    </source>
</evidence>
<dbReference type="OrthoDB" id="7916272at2"/>
<reference evidence="1 2" key="1">
    <citation type="submission" date="2017-03" db="EMBL/GenBank/DDBJ databases">
        <authorList>
            <person name="Afonso C.L."/>
            <person name="Miller P.J."/>
            <person name="Scott M.A."/>
            <person name="Spackman E."/>
            <person name="Goraichik I."/>
            <person name="Dimitrov K.M."/>
            <person name="Suarez D.L."/>
            <person name="Swayne D.E."/>
        </authorList>
    </citation>
    <scope>NUCLEOTIDE SEQUENCE [LARGE SCALE GENOMIC DNA]</scope>
    <source>
        <strain evidence="1 2">CECT 7066</strain>
    </source>
</reference>
<dbReference type="EMBL" id="FWFV01000004">
    <property type="protein sequence ID" value="SLN40839.1"/>
    <property type="molecule type" value="Genomic_DNA"/>
</dbReference>
<keyword evidence="2" id="KW-1185">Reference proteome</keyword>
<gene>
    <name evidence="1" type="ORF">PAM7066_01749</name>
</gene>
<dbReference type="AlphaFoldDB" id="A0A1Y5SHI6"/>